<evidence type="ECO:0000313" key="1">
    <source>
        <dbReference type="EMBL" id="MPC72853.1"/>
    </source>
</evidence>
<dbReference type="EMBL" id="VSRR010035548">
    <property type="protein sequence ID" value="MPC72853.1"/>
    <property type="molecule type" value="Genomic_DNA"/>
</dbReference>
<comment type="caution">
    <text evidence="1">The sequence shown here is derived from an EMBL/GenBank/DDBJ whole genome shotgun (WGS) entry which is preliminary data.</text>
</comment>
<name>A0A5B7HRX4_PORTR</name>
<proteinExistence type="predicted"/>
<gene>
    <name evidence="1" type="ORF">E2C01_067167</name>
</gene>
<reference evidence="1 2" key="1">
    <citation type="submission" date="2019-05" db="EMBL/GenBank/DDBJ databases">
        <title>Another draft genome of Portunus trituberculatus and its Hox gene families provides insights of decapod evolution.</title>
        <authorList>
            <person name="Jeong J.-H."/>
            <person name="Song I."/>
            <person name="Kim S."/>
            <person name="Choi T."/>
            <person name="Kim D."/>
            <person name="Ryu S."/>
            <person name="Kim W."/>
        </authorList>
    </citation>
    <scope>NUCLEOTIDE SEQUENCE [LARGE SCALE GENOMIC DNA]</scope>
    <source>
        <tissue evidence="1">Muscle</tissue>
    </source>
</reference>
<keyword evidence="2" id="KW-1185">Reference proteome</keyword>
<organism evidence="1 2">
    <name type="scientific">Portunus trituberculatus</name>
    <name type="common">Swimming crab</name>
    <name type="synonym">Neptunus trituberculatus</name>
    <dbReference type="NCBI Taxonomy" id="210409"/>
    <lineage>
        <taxon>Eukaryota</taxon>
        <taxon>Metazoa</taxon>
        <taxon>Ecdysozoa</taxon>
        <taxon>Arthropoda</taxon>
        <taxon>Crustacea</taxon>
        <taxon>Multicrustacea</taxon>
        <taxon>Malacostraca</taxon>
        <taxon>Eumalacostraca</taxon>
        <taxon>Eucarida</taxon>
        <taxon>Decapoda</taxon>
        <taxon>Pleocyemata</taxon>
        <taxon>Brachyura</taxon>
        <taxon>Eubrachyura</taxon>
        <taxon>Portunoidea</taxon>
        <taxon>Portunidae</taxon>
        <taxon>Portuninae</taxon>
        <taxon>Portunus</taxon>
    </lineage>
</organism>
<dbReference type="AlphaFoldDB" id="A0A5B7HRX4"/>
<accession>A0A5B7HRX4</accession>
<sequence>MRKGRSKTCSAKAAARPVTATHLAASPAAPHIVFPGVRLPGPSLSVSTAPAARLPPSACLISSRNS</sequence>
<evidence type="ECO:0000313" key="2">
    <source>
        <dbReference type="Proteomes" id="UP000324222"/>
    </source>
</evidence>
<dbReference type="Proteomes" id="UP000324222">
    <property type="component" value="Unassembled WGS sequence"/>
</dbReference>
<protein>
    <submittedName>
        <fullName evidence="1">Uncharacterized protein</fullName>
    </submittedName>
</protein>